<proteinExistence type="inferred from homology"/>
<evidence type="ECO:0000259" key="8">
    <source>
        <dbReference type="Pfam" id="PF09335"/>
    </source>
</evidence>
<evidence type="ECO:0000256" key="2">
    <source>
        <dbReference type="ARBA" id="ARBA00010792"/>
    </source>
</evidence>
<dbReference type="PANTHER" id="PTHR42709:SF6">
    <property type="entry name" value="UNDECAPRENYL PHOSPHATE TRANSPORTER A"/>
    <property type="match status" value="1"/>
</dbReference>
<protein>
    <submittedName>
        <fullName evidence="9">Membrane protein DedA with SNARE-associated domain</fullName>
    </submittedName>
</protein>
<keyword evidence="4 7" id="KW-0812">Transmembrane</keyword>
<evidence type="ECO:0000313" key="9">
    <source>
        <dbReference type="EMBL" id="ROP43170.1"/>
    </source>
</evidence>
<evidence type="ECO:0000313" key="10">
    <source>
        <dbReference type="Proteomes" id="UP000276232"/>
    </source>
</evidence>
<dbReference type="OrthoDB" id="9813426at2"/>
<dbReference type="InterPro" id="IPR051311">
    <property type="entry name" value="DedA_domain"/>
</dbReference>
<evidence type="ECO:0000256" key="3">
    <source>
        <dbReference type="ARBA" id="ARBA00022475"/>
    </source>
</evidence>
<dbReference type="AlphaFoldDB" id="A0A3N1HKY9"/>
<dbReference type="FunCoup" id="A0A3N1HKY9">
    <property type="interactions" value="12"/>
</dbReference>
<feature type="domain" description="VTT" evidence="8">
    <location>
        <begin position="56"/>
        <end position="183"/>
    </location>
</feature>
<feature type="transmembrane region" description="Helical" evidence="7">
    <location>
        <begin position="163"/>
        <end position="183"/>
    </location>
</feature>
<dbReference type="RefSeq" id="WP_123379867.1">
    <property type="nucleotide sequence ID" value="NZ_RJKN01000004.1"/>
</dbReference>
<gene>
    <name evidence="9" type="ORF">EDC03_1767</name>
</gene>
<dbReference type="InterPro" id="IPR032816">
    <property type="entry name" value="VTT_dom"/>
</dbReference>
<evidence type="ECO:0000256" key="7">
    <source>
        <dbReference type="SAM" id="Phobius"/>
    </source>
</evidence>
<dbReference type="Proteomes" id="UP000276232">
    <property type="component" value="Unassembled WGS sequence"/>
</dbReference>
<evidence type="ECO:0000256" key="6">
    <source>
        <dbReference type="ARBA" id="ARBA00023136"/>
    </source>
</evidence>
<sequence length="233" mass="24642">MTPLSLLVTGAQASVSVDEAVGGLTGVSGALARFIASIGEVGVFVATVLETIVPPIPSEVVLPLAGFIAAQGGMNLVLAVVAATLGSLVGGWFFYWVGHAFGEERAVRWVSAIPLVDREEVEHASQWFHRHGSASVFFGRLVPGVRSLISVPAGATRMGLVRFSLLTAAGSGLWNSFLVGGGYVVGGEFERVEQYAGYVDYVFVAAVVVLLALFVRSRVRRARRRGGRLRDAL</sequence>
<evidence type="ECO:0000256" key="5">
    <source>
        <dbReference type="ARBA" id="ARBA00022989"/>
    </source>
</evidence>
<evidence type="ECO:0000256" key="4">
    <source>
        <dbReference type="ARBA" id="ARBA00022692"/>
    </source>
</evidence>
<keyword evidence="3" id="KW-1003">Cell membrane</keyword>
<reference evidence="9 10" key="1">
    <citation type="journal article" date="2015" name="Stand. Genomic Sci.">
        <title>Genomic Encyclopedia of Bacterial and Archaeal Type Strains, Phase III: the genomes of soil and plant-associated and newly described type strains.</title>
        <authorList>
            <person name="Whitman W.B."/>
            <person name="Woyke T."/>
            <person name="Klenk H.P."/>
            <person name="Zhou Y."/>
            <person name="Lilburn T.G."/>
            <person name="Beck B.J."/>
            <person name="De Vos P."/>
            <person name="Vandamme P."/>
            <person name="Eisen J.A."/>
            <person name="Garrity G."/>
            <person name="Hugenholtz P."/>
            <person name="Kyrpides N.C."/>
        </authorList>
    </citation>
    <scope>NUCLEOTIDE SEQUENCE [LARGE SCALE GENOMIC DNA]</scope>
    <source>
        <strain evidence="9 10">CECT 7306</strain>
    </source>
</reference>
<comment type="subcellular location">
    <subcellularLocation>
        <location evidence="1">Cell membrane</location>
        <topology evidence="1">Multi-pass membrane protein</topology>
    </subcellularLocation>
</comment>
<keyword evidence="5 7" id="KW-1133">Transmembrane helix</keyword>
<dbReference type="InParanoid" id="A0A3N1HKY9"/>
<accession>A0A3N1HKY9</accession>
<name>A0A3N1HKY9_9ACTN</name>
<organism evidence="9 10">
    <name type="scientific">Pseudokineococcus lusitanus</name>
    <dbReference type="NCBI Taxonomy" id="763993"/>
    <lineage>
        <taxon>Bacteria</taxon>
        <taxon>Bacillati</taxon>
        <taxon>Actinomycetota</taxon>
        <taxon>Actinomycetes</taxon>
        <taxon>Kineosporiales</taxon>
        <taxon>Kineosporiaceae</taxon>
        <taxon>Pseudokineococcus</taxon>
    </lineage>
</organism>
<comment type="caution">
    <text evidence="9">The sequence shown here is derived from an EMBL/GenBank/DDBJ whole genome shotgun (WGS) entry which is preliminary data.</text>
</comment>
<dbReference type="EMBL" id="RJKN01000004">
    <property type="protein sequence ID" value="ROP43170.1"/>
    <property type="molecule type" value="Genomic_DNA"/>
</dbReference>
<comment type="similarity">
    <text evidence="2">Belongs to the DedA family.</text>
</comment>
<feature type="transmembrane region" description="Helical" evidence="7">
    <location>
        <begin position="76"/>
        <end position="98"/>
    </location>
</feature>
<keyword evidence="6 7" id="KW-0472">Membrane</keyword>
<feature type="transmembrane region" description="Helical" evidence="7">
    <location>
        <begin position="195"/>
        <end position="215"/>
    </location>
</feature>
<evidence type="ECO:0000256" key="1">
    <source>
        <dbReference type="ARBA" id="ARBA00004651"/>
    </source>
</evidence>
<dbReference type="PANTHER" id="PTHR42709">
    <property type="entry name" value="ALKALINE PHOSPHATASE LIKE PROTEIN"/>
    <property type="match status" value="1"/>
</dbReference>
<dbReference type="Pfam" id="PF09335">
    <property type="entry name" value="VTT_dom"/>
    <property type="match status" value="1"/>
</dbReference>
<dbReference type="GO" id="GO:0005886">
    <property type="term" value="C:plasma membrane"/>
    <property type="evidence" value="ECO:0007669"/>
    <property type="project" value="UniProtKB-SubCell"/>
</dbReference>
<keyword evidence="10" id="KW-1185">Reference proteome</keyword>